<evidence type="ECO:0000313" key="3">
    <source>
        <dbReference type="Proteomes" id="UP000095751"/>
    </source>
</evidence>
<evidence type="ECO:0008006" key="4">
    <source>
        <dbReference type="Google" id="ProtNLM"/>
    </source>
</evidence>
<reference evidence="2 3" key="1">
    <citation type="submission" date="2016-09" db="EMBL/GenBank/DDBJ databases">
        <title>Extensive genetic diversity and differential bi-allelic expression allows diatom success in the polar Southern Ocean.</title>
        <authorList>
            <consortium name="DOE Joint Genome Institute"/>
            <person name="Mock T."/>
            <person name="Otillar R.P."/>
            <person name="Strauss J."/>
            <person name="Dupont C."/>
            <person name="Frickenhaus S."/>
            <person name="Maumus F."/>
            <person name="Mcmullan M."/>
            <person name="Sanges R."/>
            <person name="Schmutz J."/>
            <person name="Toseland A."/>
            <person name="Valas R."/>
            <person name="Veluchamy A."/>
            <person name="Ward B.J."/>
            <person name="Allen A."/>
            <person name="Barry K."/>
            <person name="Falciatore A."/>
            <person name="Ferrante M."/>
            <person name="Fortunato A.E."/>
            <person name="Gloeckner G."/>
            <person name="Gruber A."/>
            <person name="Hipkin R."/>
            <person name="Janech M."/>
            <person name="Kroth P."/>
            <person name="Leese F."/>
            <person name="Lindquist E."/>
            <person name="Lyon B.R."/>
            <person name="Martin J."/>
            <person name="Mayer C."/>
            <person name="Parker M."/>
            <person name="Quesneville H."/>
            <person name="Raymond J."/>
            <person name="Uhlig C."/>
            <person name="Valentin K.U."/>
            <person name="Worden A.Z."/>
            <person name="Armbrust E.V."/>
            <person name="Bowler C."/>
            <person name="Green B."/>
            <person name="Moulton V."/>
            <person name="Van Oosterhout C."/>
            <person name="Grigoriev I."/>
        </authorList>
    </citation>
    <scope>NUCLEOTIDE SEQUENCE [LARGE SCALE GENOMIC DNA]</scope>
    <source>
        <strain evidence="2 3">CCMP1102</strain>
    </source>
</reference>
<dbReference type="EMBL" id="KV784356">
    <property type="protein sequence ID" value="OEU18185.1"/>
    <property type="molecule type" value="Genomic_DNA"/>
</dbReference>
<dbReference type="GO" id="GO:0004553">
    <property type="term" value="F:hydrolase activity, hydrolyzing O-glycosyl compounds"/>
    <property type="evidence" value="ECO:0007669"/>
    <property type="project" value="TreeGrafter"/>
</dbReference>
<protein>
    <recommendedName>
        <fullName evidence="4">Serine aminopeptidase S33 domain-containing protein</fullName>
    </recommendedName>
</protein>
<dbReference type="Proteomes" id="UP000095751">
    <property type="component" value="Unassembled WGS sequence"/>
</dbReference>
<dbReference type="AlphaFoldDB" id="A0A1E7FJH6"/>
<dbReference type="KEGG" id="fcy:FRACYDRAFT_236456"/>
<dbReference type="OrthoDB" id="408373at2759"/>
<evidence type="ECO:0000313" key="2">
    <source>
        <dbReference type="EMBL" id="OEU18185.1"/>
    </source>
</evidence>
<proteinExistence type="predicted"/>
<dbReference type="PANTHER" id="PTHR16138:SF7">
    <property type="entry name" value="PALMITOYL-PROTEIN THIOESTERASE ABHD10, MITOCHONDRIAL"/>
    <property type="match status" value="1"/>
</dbReference>
<dbReference type="InterPro" id="IPR029058">
    <property type="entry name" value="AB_hydrolase_fold"/>
</dbReference>
<sequence>MSDNNNNNDGKNDSKVSWLILSENIEKNVNRASSYRLAYRYVASSANNNNNDNVDVNNDNDKPVVLFCNGFRSASVSGGTKVNAVEEYCKINHIDFCCLDYRGHGLSSGNFNDMTLSAQLDRRYKKYYNSNIAFELK</sequence>
<dbReference type="InParanoid" id="A0A1E7FJH6"/>
<dbReference type="InterPro" id="IPR052382">
    <property type="entry name" value="ABHD10_acyl-thioesterase"/>
</dbReference>
<name>A0A1E7FJH6_9STRA</name>
<keyword evidence="1" id="KW-0378">Hydrolase</keyword>
<keyword evidence="3" id="KW-1185">Reference proteome</keyword>
<organism evidence="2 3">
    <name type="scientific">Fragilariopsis cylindrus CCMP1102</name>
    <dbReference type="NCBI Taxonomy" id="635003"/>
    <lineage>
        <taxon>Eukaryota</taxon>
        <taxon>Sar</taxon>
        <taxon>Stramenopiles</taxon>
        <taxon>Ochrophyta</taxon>
        <taxon>Bacillariophyta</taxon>
        <taxon>Bacillariophyceae</taxon>
        <taxon>Bacillariophycidae</taxon>
        <taxon>Bacillariales</taxon>
        <taxon>Bacillariaceae</taxon>
        <taxon>Fragilariopsis</taxon>
    </lineage>
</organism>
<dbReference type="Gene3D" id="3.40.50.1820">
    <property type="entry name" value="alpha/beta hydrolase"/>
    <property type="match status" value="1"/>
</dbReference>
<accession>A0A1E7FJH6</accession>
<dbReference type="PANTHER" id="PTHR16138">
    <property type="entry name" value="MYCOPHENOLIC ACID ACYL-GLUCURONIDE ESTERASE, MITOCHONDRIAL"/>
    <property type="match status" value="1"/>
</dbReference>
<dbReference type="SUPFAM" id="SSF53474">
    <property type="entry name" value="alpha/beta-Hydrolases"/>
    <property type="match status" value="1"/>
</dbReference>
<evidence type="ECO:0000256" key="1">
    <source>
        <dbReference type="ARBA" id="ARBA00022801"/>
    </source>
</evidence>
<gene>
    <name evidence="2" type="ORF">FRACYDRAFT_236456</name>
</gene>